<evidence type="ECO:0000313" key="3">
    <source>
        <dbReference type="Proteomes" id="UP000191931"/>
    </source>
</evidence>
<dbReference type="EMBL" id="FWEV01000182">
    <property type="protein sequence ID" value="SLM31046.1"/>
    <property type="molecule type" value="Genomic_DNA"/>
</dbReference>
<reference evidence="2 3" key="1">
    <citation type="submission" date="2017-03" db="EMBL/GenBank/DDBJ databases">
        <authorList>
            <person name="Afonso C.L."/>
            <person name="Miller P.J."/>
            <person name="Scott M.A."/>
            <person name="Spackman E."/>
            <person name="Goraichik I."/>
            <person name="Dimitrov K.M."/>
            <person name="Suarez D.L."/>
            <person name="Swayne D.E."/>
        </authorList>
    </citation>
    <scope>NUCLEOTIDE SEQUENCE [LARGE SCALE GENOMIC DNA]</scope>
    <source>
        <strain evidence="2">PRJEB14757</strain>
    </source>
</reference>
<dbReference type="Proteomes" id="UP000191931">
    <property type="component" value="Unassembled WGS sequence"/>
</dbReference>
<gene>
    <name evidence="2" type="ORF">MTBBW1_2620010</name>
</gene>
<sequence length="53" mass="6050">MDKINDTKVIHKSKGQISDTNLTFTEDTLKPKTIPDSTYKAKRLERDAPEQTT</sequence>
<proteinExistence type="predicted"/>
<evidence type="ECO:0000256" key="1">
    <source>
        <dbReference type="SAM" id="MobiDB-lite"/>
    </source>
</evidence>
<protein>
    <submittedName>
        <fullName evidence="2">Uncharacterized protein</fullName>
    </submittedName>
</protein>
<feature type="region of interest" description="Disordered" evidence="1">
    <location>
        <begin position="32"/>
        <end position="53"/>
    </location>
</feature>
<feature type="compositionally biased region" description="Basic and acidic residues" evidence="1">
    <location>
        <begin position="42"/>
        <end position="53"/>
    </location>
</feature>
<accession>A0A1W1HF37</accession>
<organism evidence="2 3">
    <name type="scientific">Desulfamplus magnetovallimortis</name>
    <dbReference type="NCBI Taxonomy" id="1246637"/>
    <lineage>
        <taxon>Bacteria</taxon>
        <taxon>Pseudomonadati</taxon>
        <taxon>Thermodesulfobacteriota</taxon>
        <taxon>Desulfobacteria</taxon>
        <taxon>Desulfobacterales</taxon>
        <taxon>Desulfobacteraceae</taxon>
        <taxon>Desulfamplus</taxon>
    </lineage>
</organism>
<name>A0A1W1HF37_9BACT</name>
<keyword evidence="3" id="KW-1185">Reference proteome</keyword>
<dbReference type="STRING" id="1246637.MTBBW1_2620010"/>
<dbReference type="AlphaFoldDB" id="A0A1W1HF37"/>
<evidence type="ECO:0000313" key="2">
    <source>
        <dbReference type="EMBL" id="SLM31046.1"/>
    </source>
</evidence>